<comment type="caution">
    <text evidence="1">The sequence shown here is derived from an EMBL/GenBank/DDBJ whole genome shotgun (WGS) entry which is preliminary data.</text>
</comment>
<name>A0AA38IW44_9CUCU</name>
<evidence type="ECO:0000313" key="2">
    <source>
        <dbReference type="Proteomes" id="UP001168821"/>
    </source>
</evidence>
<dbReference type="EMBL" id="JALNTZ010000002">
    <property type="protein sequence ID" value="KAJ3661421.1"/>
    <property type="molecule type" value="Genomic_DNA"/>
</dbReference>
<accession>A0AA38IW44</accession>
<gene>
    <name evidence="1" type="ORF">Zmor_005816</name>
</gene>
<sequence length="283" mass="31974">MLICGKSGKAISNVIINNCDEISDLTSKNSQLLFTCINDRSITTMKIAFALMKKRYNNASLPILPIKTQNPPDDENTYTVENRKLTVNNGGVCPDCHATVDLAEVNAKKKKTWQFNNAYIMNPKVFHFQATQSNLDLFKGHINGFILKIWQWPATNVASKRNSNYKSVKRSIFSKNTTYVPNVISERVVLITFNSTNVHVINASLTEINQLCLPSDKEYVCQPDLRSQENSILVGDLDQDGSQELISYSSGFVKKEDSEEWSLVSNIKVIRLEAELPKLYEEK</sequence>
<reference evidence="1" key="1">
    <citation type="journal article" date="2023" name="G3 (Bethesda)">
        <title>Whole genome assemblies of Zophobas morio and Tenebrio molitor.</title>
        <authorList>
            <person name="Kaur S."/>
            <person name="Stinson S.A."/>
            <person name="diCenzo G.C."/>
        </authorList>
    </citation>
    <scope>NUCLEOTIDE SEQUENCE</scope>
    <source>
        <strain evidence="1">QUZm001</strain>
    </source>
</reference>
<proteinExistence type="predicted"/>
<evidence type="ECO:0000313" key="1">
    <source>
        <dbReference type="EMBL" id="KAJ3661421.1"/>
    </source>
</evidence>
<organism evidence="1 2">
    <name type="scientific">Zophobas morio</name>
    <dbReference type="NCBI Taxonomy" id="2755281"/>
    <lineage>
        <taxon>Eukaryota</taxon>
        <taxon>Metazoa</taxon>
        <taxon>Ecdysozoa</taxon>
        <taxon>Arthropoda</taxon>
        <taxon>Hexapoda</taxon>
        <taxon>Insecta</taxon>
        <taxon>Pterygota</taxon>
        <taxon>Neoptera</taxon>
        <taxon>Endopterygota</taxon>
        <taxon>Coleoptera</taxon>
        <taxon>Polyphaga</taxon>
        <taxon>Cucujiformia</taxon>
        <taxon>Tenebrionidae</taxon>
        <taxon>Zophobas</taxon>
    </lineage>
</organism>
<dbReference type="Proteomes" id="UP001168821">
    <property type="component" value="Unassembled WGS sequence"/>
</dbReference>
<dbReference type="AlphaFoldDB" id="A0AA38IW44"/>
<keyword evidence="2" id="KW-1185">Reference proteome</keyword>
<protein>
    <submittedName>
        <fullName evidence="1">Uncharacterized protein</fullName>
    </submittedName>
</protein>